<dbReference type="Pfam" id="PF02485">
    <property type="entry name" value="Branch"/>
    <property type="match status" value="1"/>
</dbReference>
<reference evidence="16 17" key="1">
    <citation type="submission" date="2016-01" db="EMBL/GenBank/DDBJ databases">
        <authorList>
            <person name="McClelland M."/>
            <person name="Jain A."/>
            <person name="Saraogi P."/>
            <person name="Mendelson R."/>
            <person name="Westerman R."/>
            <person name="SanMiguel P."/>
            <person name="Csonka L."/>
        </authorList>
    </citation>
    <scope>NUCLEOTIDE SEQUENCE [LARGE SCALE GENOMIC DNA]</scope>
    <source>
        <strain evidence="16 17">R-53146</strain>
    </source>
</reference>
<feature type="transmembrane region" description="Helical" evidence="15">
    <location>
        <begin position="58"/>
        <end position="75"/>
    </location>
</feature>
<evidence type="ECO:0000256" key="3">
    <source>
        <dbReference type="ARBA" id="ARBA00022676"/>
    </source>
</evidence>
<evidence type="ECO:0000256" key="5">
    <source>
        <dbReference type="ARBA" id="ARBA00022692"/>
    </source>
</evidence>
<evidence type="ECO:0000256" key="2">
    <source>
        <dbReference type="ARBA" id="ARBA00004648"/>
    </source>
</evidence>
<dbReference type="AlphaFoldDB" id="A0A0X3AN87"/>
<dbReference type="InterPro" id="IPR003406">
    <property type="entry name" value="Glyco_trans_14"/>
</dbReference>
<evidence type="ECO:0000256" key="1">
    <source>
        <dbReference type="ARBA" id="ARBA00004323"/>
    </source>
</evidence>
<dbReference type="RefSeq" id="WP_055424757.1">
    <property type="nucleotide sequence ID" value="NZ_FCOR01000002.1"/>
</dbReference>
<dbReference type="Proteomes" id="UP000182761">
    <property type="component" value="Unassembled WGS sequence"/>
</dbReference>
<evidence type="ECO:0000313" key="17">
    <source>
        <dbReference type="Proteomes" id="UP000182761"/>
    </source>
</evidence>
<keyword evidence="9 15" id="KW-1133">Transmembrane helix</keyword>
<dbReference type="GO" id="GO:0050650">
    <property type="term" value="P:chondroitin sulfate proteoglycan biosynthetic process"/>
    <property type="evidence" value="ECO:0007669"/>
    <property type="project" value="TreeGrafter"/>
</dbReference>
<keyword evidence="13" id="KW-0325">Glycoprotein</keyword>
<keyword evidence="17" id="KW-1185">Reference proteome</keyword>
<evidence type="ECO:0000256" key="4">
    <source>
        <dbReference type="ARBA" id="ARBA00022679"/>
    </source>
</evidence>
<keyword evidence="3" id="KW-0328">Glycosyltransferase</keyword>
<dbReference type="STRING" id="1586267.GCA_001418685_00350"/>
<dbReference type="EMBL" id="FCOR01000002">
    <property type="protein sequence ID" value="CVK15525.1"/>
    <property type="molecule type" value="Genomic_DNA"/>
</dbReference>
<dbReference type="GO" id="GO:0046872">
    <property type="term" value="F:metal ion binding"/>
    <property type="evidence" value="ECO:0007669"/>
    <property type="project" value="UniProtKB-KW"/>
</dbReference>
<keyword evidence="11 15" id="KW-0472">Membrane</keyword>
<dbReference type="PANTHER" id="PTHR46025">
    <property type="entry name" value="XYLOSYLTRANSFERASE OXT"/>
    <property type="match status" value="1"/>
</dbReference>
<keyword evidence="4" id="KW-0808">Transferase</keyword>
<evidence type="ECO:0000256" key="12">
    <source>
        <dbReference type="ARBA" id="ARBA00023157"/>
    </source>
</evidence>
<dbReference type="GO" id="GO:0030158">
    <property type="term" value="F:protein xylosyltransferase activity"/>
    <property type="evidence" value="ECO:0007669"/>
    <property type="project" value="InterPro"/>
</dbReference>
<evidence type="ECO:0000256" key="9">
    <source>
        <dbReference type="ARBA" id="ARBA00022989"/>
    </source>
</evidence>
<evidence type="ECO:0000256" key="11">
    <source>
        <dbReference type="ARBA" id="ARBA00023136"/>
    </source>
</evidence>
<keyword evidence="8" id="KW-0735">Signal-anchor</keyword>
<dbReference type="PANTHER" id="PTHR46025:SF3">
    <property type="entry name" value="XYLOSYLTRANSFERASE OXT"/>
    <property type="match status" value="1"/>
</dbReference>
<proteinExistence type="predicted"/>
<dbReference type="GO" id="GO:0016020">
    <property type="term" value="C:membrane"/>
    <property type="evidence" value="ECO:0007669"/>
    <property type="project" value="InterPro"/>
</dbReference>
<name>A0A0X3AN87_9FLAO</name>
<sequence>MKQAILILGYKDINNLIRIIHYFDDNFKFYIHIDKKSKADLSKLYTIKNKSINIYRKYVVNWGGVFFMKVALFLVKKALENDNNKYFHLISEQDFPIKPLDYFYDLARENKNYLAFEKLPRKVWDGNGGLDRVHYYHFNDIFNARKYGRGKLLNLLVHFQKKMNITRPYGEHLPQLYGGSMWWSLTREVLLYVIKESENNSFLINRLNHTLLPDEIYFQTILVNSPYLKDIINDNLRYIDWTYRGGSRPAFLDMSDYNKLITSNKIFARKFNENSQVLINKLCGIIKK</sequence>
<accession>A0A0X3AN87</accession>
<evidence type="ECO:0000256" key="7">
    <source>
        <dbReference type="ARBA" id="ARBA00022824"/>
    </source>
</evidence>
<evidence type="ECO:0000313" key="16">
    <source>
        <dbReference type="EMBL" id="CVK15525.1"/>
    </source>
</evidence>
<keyword evidence="12" id="KW-1015">Disulfide bond</keyword>
<keyword evidence="5 15" id="KW-0812">Transmembrane</keyword>
<dbReference type="GO" id="GO:0015012">
    <property type="term" value="P:heparan sulfate proteoglycan biosynthetic process"/>
    <property type="evidence" value="ECO:0007669"/>
    <property type="project" value="TreeGrafter"/>
</dbReference>
<dbReference type="InterPro" id="IPR043538">
    <property type="entry name" value="XYLT"/>
</dbReference>
<keyword evidence="10" id="KW-0333">Golgi apparatus</keyword>
<evidence type="ECO:0000256" key="15">
    <source>
        <dbReference type="SAM" id="Phobius"/>
    </source>
</evidence>
<evidence type="ECO:0000256" key="6">
    <source>
        <dbReference type="ARBA" id="ARBA00022723"/>
    </source>
</evidence>
<dbReference type="OrthoDB" id="7943907at2"/>
<comment type="subcellular location">
    <subcellularLocation>
        <location evidence="2">Endoplasmic reticulum membrane</location>
        <topology evidence="2">Single-pass type II membrane protein</topology>
    </subcellularLocation>
    <subcellularLocation>
        <location evidence="1">Golgi apparatus membrane</location>
        <topology evidence="1">Single-pass type II membrane protein</topology>
    </subcellularLocation>
</comment>
<organism evidence="16 17">
    <name type="scientific">Apibacter mensalis</name>
    <dbReference type="NCBI Taxonomy" id="1586267"/>
    <lineage>
        <taxon>Bacteria</taxon>
        <taxon>Pseudomonadati</taxon>
        <taxon>Bacteroidota</taxon>
        <taxon>Flavobacteriia</taxon>
        <taxon>Flavobacteriales</taxon>
        <taxon>Weeksellaceae</taxon>
        <taxon>Apibacter</taxon>
    </lineage>
</organism>
<evidence type="ECO:0000256" key="8">
    <source>
        <dbReference type="ARBA" id="ARBA00022968"/>
    </source>
</evidence>
<protein>
    <recommendedName>
        <fullName evidence="14">Peptide O-xylosyltransferase</fullName>
    </recommendedName>
</protein>
<gene>
    <name evidence="16" type="ORF">Ga0061079_10271</name>
</gene>
<evidence type="ECO:0000256" key="13">
    <source>
        <dbReference type="ARBA" id="ARBA00023180"/>
    </source>
</evidence>
<keyword evidence="6" id="KW-0479">Metal-binding</keyword>
<evidence type="ECO:0000256" key="14">
    <source>
        <dbReference type="ARBA" id="ARBA00042865"/>
    </source>
</evidence>
<evidence type="ECO:0000256" key="10">
    <source>
        <dbReference type="ARBA" id="ARBA00023034"/>
    </source>
</evidence>
<keyword evidence="7" id="KW-0256">Endoplasmic reticulum</keyword>